<feature type="region of interest" description="Disordered" evidence="1">
    <location>
        <begin position="101"/>
        <end position="122"/>
    </location>
</feature>
<dbReference type="EMBL" id="DACQKT010000032">
    <property type="protein sequence ID" value="HAS6680250.1"/>
    <property type="molecule type" value="Genomic_DNA"/>
</dbReference>
<protein>
    <submittedName>
        <fullName evidence="2">Uncharacterized protein</fullName>
    </submittedName>
</protein>
<evidence type="ECO:0000256" key="1">
    <source>
        <dbReference type="SAM" id="MobiDB-lite"/>
    </source>
</evidence>
<dbReference type="RefSeq" id="WP_140377324.1">
    <property type="nucleotide sequence ID" value="NZ_NNQN01000065.1"/>
</dbReference>
<feature type="compositionally biased region" description="Polar residues" evidence="1">
    <location>
        <begin position="108"/>
        <end position="120"/>
    </location>
</feature>
<organism evidence="2">
    <name type="scientific">Vibrio parahaemolyticus</name>
    <dbReference type="NCBI Taxonomy" id="670"/>
    <lineage>
        <taxon>Bacteria</taxon>
        <taxon>Pseudomonadati</taxon>
        <taxon>Pseudomonadota</taxon>
        <taxon>Gammaproteobacteria</taxon>
        <taxon>Vibrionales</taxon>
        <taxon>Vibrionaceae</taxon>
        <taxon>Vibrio</taxon>
    </lineage>
</organism>
<proteinExistence type="predicted"/>
<feature type="non-terminal residue" evidence="2">
    <location>
        <position position="301"/>
    </location>
</feature>
<reference evidence="2" key="1">
    <citation type="journal article" date="2018" name="Genome Biol.">
        <title>SKESA: strategic k-mer extension for scrupulous assemblies.</title>
        <authorList>
            <person name="Souvorov A."/>
            <person name="Agarwala R."/>
            <person name="Lipman D.J."/>
        </authorList>
    </citation>
    <scope>NUCLEOTIDE SEQUENCE</scope>
    <source>
        <strain evidence="2">1930</strain>
    </source>
</reference>
<dbReference type="AlphaFoldDB" id="A0A8H9K5B5"/>
<comment type="caution">
    <text evidence="2">The sequence shown here is derived from an EMBL/GenBank/DDBJ whole genome shotgun (WGS) entry which is preliminary data.</text>
</comment>
<sequence>MTIALEKDSNEIVHGSALRALDDEHIQKNDYICPDDKCLMPAIPSSYKETNIPASHFKYKEHSPECIVTLQKNSSKKSKGTSNEYYYSYIDVLKEPSERKPRCGIAKQGTSNKTESTQPNIEKGKTSRYLEAVIDYYLDETEEAANRTLKLPKHPKKTYRATFQLITDNKQYNSGHIFYSKLKFNTRLEDADGCITLALLPKNNGEQYLLKINTSKWSNQKKNAFNLACSTAFQKAKEHYIKQKKAKKYPTEHPYIFFVAQNPIIKANEFEVEHFEFVSLRYLPQLHLPFNDRGIKKVYQT</sequence>
<name>A0A8H9K5B5_VIBPH</name>
<dbReference type="Proteomes" id="UP000856022">
    <property type="component" value="Unassembled WGS sequence"/>
</dbReference>
<evidence type="ECO:0000313" key="2">
    <source>
        <dbReference type="EMBL" id="HAS6680250.1"/>
    </source>
</evidence>
<gene>
    <name evidence="2" type="ORF">I7278_26110</name>
</gene>
<accession>A0A8H9K5B5</accession>
<reference evidence="2" key="2">
    <citation type="submission" date="2019-12" db="EMBL/GenBank/DDBJ databases">
        <authorList>
            <consortium name="NCBI Pathogen Detection Project"/>
        </authorList>
    </citation>
    <scope>NUCLEOTIDE SEQUENCE</scope>
    <source>
        <strain evidence="2">1930</strain>
    </source>
</reference>